<keyword evidence="2" id="KW-1185">Reference proteome</keyword>
<feature type="non-terminal residue" evidence="1">
    <location>
        <position position="1"/>
    </location>
</feature>
<accession>A0ACA9SPQ4</accession>
<gene>
    <name evidence="1" type="ORF">RPERSI_LOCUS33702</name>
</gene>
<proteinExistence type="predicted"/>
<sequence length="56" mass="6434">TNDIQLSRPQQYIPIYLIPIVTKLKLNHSKSTITPKTTKAELSLEMPLNDKSLNFH</sequence>
<evidence type="ECO:0000313" key="1">
    <source>
        <dbReference type="EMBL" id="CAG8845517.1"/>
    </source>
</evidence>
<dbReference type="EMBL" id="CAJVQC010147082">
    <property type="protein sequence ID" value="CAG8845517.1"/>
    <property type="molecule type" value="Genomic_DNA"/>
</dbReference>
<comment type="caution">
    <text evidence="1">The sequence shown here is derived from an EMBL/GenBank/DDBJ whole genome shotgun (WGS) entry which is preliminary data.</text>
</comment>
<reference evidence="1" key="1">
    <citation type="submission" date="2021-06" db="EMBL/GenBank/DDBJ databases">
        <authorList>
            <person name="Kallberg Y."/>
            <person name="Tangrot J."/>
            <person name="Rosling A."/>
        </authorList>
    </citation>
    <scope>NUCLEOTIDE SEQUENCE</scope>
    <source>
        <strain evidence="1">MA461A</strain>
    </source>
</reference>
<name>A0ACA9SPQ4_9GLOM</name>
<dbReference type="Proteomes" id="UP000789920">
    <property type="component" value="Unassembled WGS sequence"/>
</dbReference>
<evidence type="ECO:0000313" key="2">
    <source>
        <dbReference type="Proteomes" id="UP000789920"/>
    </source>
</evidence>
<protein>
    <submittedName>
        <fullName evidence="1">23879_t:CDS:1</fullName>
    </submittedName>
</protein>
<organism evidence="1 2">
    <name type="scientific">Racocetra persica</name>
    <dbReference type="NCBI Taxonomy" id="160502"/>
    <lineage>
        <taxon>Eukaryota</taxon>
        <taxon>Fungi</taxon>
        <taxon>Fungi incertae sedis</taxon>
        <taxon>Mucoromycota</taxon>
        <taxon>Glomeromycotina</taxon>
        <taxon>Glomeromycetes</taxon>
        <taxon>Diversisporales</taxon>
        <taxon>Gigasporaceae</taxon>
        <taxon>Racocetra</taxon>
    </lineage>
</organism>